<gene>
    <name evidence="12" type="ORF">GP486_000818</name>
</gene>
<dbReference type="EMBL" id="JAGHQM010000060">
    <property type="protein sequence ID" value="KAH0565799.1"/>
    <property type="molecule type" value="Genomic_DNA"/>
</dbReference>
<evidence type="ECO:0000313" key="12">
    <source>
        <dbReference type="EMBL" id="KAH0565799.1"/>
    </source>
</evidence>
<evidence type="ECO:0000256" key="7">
    <source>
        <dbReference type="ARBA" id="ARBA00022917"/>
    </source>
</evidence>
<sequence length="150" mass="16826">MPRVMSLRQPNAKMAKSHADSRSKILITDTPEDIGLKIKYAMTDSLPGISYDPENRPGLSNLIEIIAQFEEDGRSCSDIAREYETLSIRDFKSKVVDCLLANLSGIRKRYDRLLEKENKHYLDEIAIKGAEKAKANADANMTLIRDAVGL</sequence>
<proteinExistence type="inferred from homology"/>
<evidence type="ECO:0000256" key="2">
    <source>
        <dbReference type="ARBA" id="ARBA00005594"/>
    </source>
</evidence>
<dbReference type="InterPro" id="IPR002305">
    <property type="entry name" value="aa-tRNA-synth_Ic"/>
</dbReference>
<evidence type="ECO:0000256" key="10">
    <source>
        <dbReference type="RuleBase" id="RU363036"/>
    </source>
</evidence>
<evidence type="ECO:0000256" key="5">
    <source>
        <dbReference type="ARBA" id="ARBA00022741"/>
    </source>
</evidence>
<dbReference type="GO" id="GO:0005759">
    <property type="term" value="C:mitochondrial matrix"/>
    <property type="evidence" value="ECO:0007669"/>
    <property type="project" value="TreeGrafter"/>
</dbReference>
<evidence type="ECO:0000256" key="6">
    <source>
        <dbReference type="ARBA" id="ARBA00022840"/>
    </source>
</evidence>
<dbReference type="GO" id="GO:0070183">
    <property type="term" value="P:mitochondrial tryptophanyl-tRNA aminoacylation"/>
    <property type="evidence" value="ECO:0007669"/>
    <property type="project" value="TreeGrafter"/>
</dbReference>
<dbReference type="FunFam" id="1.10.240.10:FF:000002">
    <property type="entry name" value="Tryptophan--tRNA ligase"/>
    <property type="match status" value="1"/>
</dbReference>
<keyword evidence="8 10" id="KW-0030">Aminoacyl-tRNA synthetase</keyword>
<comment type="similarity">
    <text evidence="2 10">Belongs to the class-I aminoacyl-tRNA synthetase family.</text>
</comment>
<keyword evidence="4 10" id="KW-0436">Ligase</keyword>
<dbReference type="Gene3D" id="3.40.50.620">
    <property type="entry name" value="HUPs"/>
    <property type="match status" value="1"/>
</dbReference>
<dbReference type="AlphaFoldDB" id="A0A9P8LI17"/>
<comment type="subcellular location">
    <subcellularLocation>
        <location evidence="1">Mitochondrion</location>
    </subcellularLocation>
</comment>
<evidence type="ECO:0000256" key="11">
    <source>
        <dbReference type="SAM" id="MobiDB-lite"/>
    </source>
</evidence>
<dbReference type="Proteomes" id="UP000750711">
    <property type="component" value="Unassembled WGS sequence"/>
</dbReference>
<accession>A0A9P8LI17</accession>
<protein>
    <recommendedName>
        <fullName evidence="3">tryptophan--tRNA ligase</fullName>
        <ecNumber evidence="3">6.1.1.2</ecNumber>
    </recommendedName>
    <alternativeName>
        <fullName evidence="9">Tryptophanyl-tRNA synthetase</fullName>
    </alternativeName>
</protein>
<keyword evidence="5 10" id="KW-0547">Nucleotide-binding</keyword>
<dbReference type="InterPro" id="IPR014729">
    <property type="entry name" value="Rossmann-like_a/b/a_fold"/>
</dbReference>
<keyword evidence="13" id="KW-1185">Reference proteome</keyword>
<name>A0A9P8LI17_9PEZI</name>
<evidence type="ECO:0000256" key="9">
    <source>
        <dbReference type="ARBA" id="ARBA00030268"/>
    </source>
</evidence>
<evidence type="ECO:0000256" key="1">
    <source>
        <dbReference type="ARBA" id="ARBA00004173"/>
    </source>
</evidence>
<feature type="region of interest" description="Disordered" evidence="11">
    <location>
        <begin position="1"/>
        <end position="20"/>
    </location>
</feature>
<dbReference type="Gene3D" id="1.10.240.10">
    <property type="entry name" value="Tyrosyl-Transfer RNA Synthetase"/>
    <property type="match status" value="1"/>
</dbReference>
<dbReference type="PANTHER" id="PTHR43766">
    <property type="entry name" value="TRYPTOPHAN--TRNA LIGASE, MITOCHONDRIAL"/>
    <property type="match status" value="1"/>
</dbReference>
<keyword evidence="7 10" id="KW-0648">Protein biosynthesis</keyword>
<dbReference type="PANTHER" id="PTHR43766:SF1">
    <property type="entry name" value="TRYPTOPHAN--TRNA LIGASE, MITOCHONDRIAL"/>
    <property type="match status" value="1"/>
</dbReference>
<dbReference type="GO" id="GO:0004830">
    <property type="term" value="F:tryptophan-tRNA ligase activity"/>
    <property type="evidence" value="ECO:0007669"/>
    <property type="project" value="UniProtKB-EC"/>
</dbReference>
<dbReference type="GO" id="GO:0005524">
    <property type="term" value="F:ATP binding"/>
    <property type="evidence" value="ECO:0007669"/>
    <property type="project" value="UniProtKB-KW"/>
</dbReference>
<dbReference type="InterPro" id="IPR050203">
    <property type="entry name" value="Trp-tRNA_synthetase"/>
</dbReference>
<organism evidence="12 13">
    <name type="scientific">Trichoglossum hirsutum</name>
    <dbReference type="NCBI Taxonomy" id="265104"/>
    <lineage>
        <taxon>Eukaryota</taxon>
        <taxon>Fungi</taxon>
        <taxon>Dikarya</taxon>
        <taxon>Ascomycota</taxon>
        <taxon>Pezizomycotina</taxon>
        <taxon>Geoglossomycetes</taxon>
        <taxon>Geoglossales</taxon>
        <taxon>Geoglossaceae</taxon>
        <taxon>Trichoglossum</taxon>
    </lineage>
</organism>
<evidence type="ECO:0000256" key="8">
    <source>
        <dbReference type="ARBA" id="ARBA00023146"/>
    </source>
</evidence>
<reference evidence="12" key="1">
    <citation type="submission" date="2021-03" db="EMBL/GenBank/DDBJ databases">
        <title>Comparative genomics and phylogenomic investigation of the class Geoglossomycetes provide insights into ecological specialization and systematics.</title>
        <authorList>
            <person name="Melie T."/>
            <person name="Pirro S."/>
            <person name="Miller A.N."/>
            <person name="Quandt A."/>
        </authorList>
    </citation>
    <scope>NUCLEOTIDE SEQUENCE</scope>
    <source>
        <strain evidence="12">CAQ_001_2017</strain>
    </source>
</reference>
<dbReference type="Pfam" id="PF00579">
    <property type="entry name" value="tRNA-synt_1b"/>
    <property type="match status" value="1"/>
</dbReference>
<keyword evidence="6 10" id="KW-0067">ATP-binding</keyword>
<dbReference type="SUPFAM" id="SSF52374">
    <property type="entry name" value="Nucleotidylyl transferase"/>
    <property type="match status" value="1"/>
</dbReference>
<evidence type="ECO:0000313" key="13">
    <source>
        <dbReference type="Proteomes" id="UP000750711"/>
    </source>
</evidence>
<evidence type="ECO:0000256" key="4">
    <source>
        <dbReference type="ARBA" id="ARBA00022598"/>
    </source>
</evidence>
<evidence type="ECO:0000256" key="3">
    <source>
        <dbReference type="ARBA" id="ARBA00013161"/>
    </source>
</evidence>
<comment type="caution">
    <text evidence="12">The sequence shown here is derived from an EMBL/GenBank/DDBJ whole genome shotgun (WGS) entry which is preliminary data.</text>
</comment>
<dbReference type="EC" id="6.1.1.2" evidence="3"/>